<dbReference type="UniPathway" id="UPA00528">
    <property type="reaction ID" value="UER00586"/>
</dbReference>
<accession>A0A1J5IEM4</accession>
<proteinExistence type="inferred from homology"/>
<name>A0A1J5IEM4_9BACT</name>
<evidence type="ECO:0000313" key="8">
    <source>
        <dbReference type="Proteomes" id="UP000183245"/>
    </source>
</evidence>
<evidence type="ECO:0000256" key="5">
    <source>
        <dbReference type="ARBA" id="ARBA00025785"/>
    </source>
</evidence>
<dbReference type="STRING" id="1817892.AUK40_06245"/>
<evidence type="ECO:0000256" key="3">
    <source>
        <dbReference type="ARBA" id="ARBA00022679"/>
    </source>
</evidence>
<dbReference type="Pfam" id="PF00155">
    <property type="entry name" value="Aminotran_1_2"/>
    <property type="match status" value="1"/>
</dbReference>
<dbReference type="InterPro" id="IPR004839">
    <property type="entry name" value="Aminotransferase_I/II_large"/>
</dbReference>
<dbReference type="AlphaFoldDB" id="A0A1J5IEM4"/>
<comment type="subunit">
    <text evidence="1">Homodimer.</text>
</comment>
<dbReference type="GO" id="GO:0042853">
    <property type="term" value="P:L-alanine catabolic process"/>
    <property type="evidence" value="ECO:0007669"/>
    <property type="project" value="UniProtKB-UniPathway"/>
</dbReference>
<organism evidence="7 8">
    <name type="scientific">Candidatus Wirthbacteria bacterium CG2_30_54_11</name>
    <dbReference type="NCBI Taxonomy" id="1817892"/>
    <lineage>
        <taxon>Bacteria</taxon>
        <taxon>Candidatus Wirthbacteria</taxon>
    </lineage>
</organism>
<dbReference type="PANTHER" id="PTHR11751:SF29">
    <property type="entry name" value="ALANINE TRANSAMINASE"/>
    <property type="match status" value="1"/>
</dbReference>
<sequence>MLTLNDISKNVIDMQYEVRGALVTRAGQMEKEGRTIVKCNLGNPQELGQRPLSYLRQVLALVTSPDLIGTSIKDQNGNEVIHADLHQRARTIIDITRTVGRYTESAGLEYVRRQVAEFITRRDSIPASPDMIMLTDGASPAVKSVLQAIISSPKTGIMIPVPRYPLYSASITALGGQAVGYYLDEEHDWETNVAEMERAYSEAKKRGIDIKALVVINPGNPTGDVLPEHDIIDTIKFAQEHNLTILADEVYQDNIFNGNKFYSFAKHVLELKADDVSLFSFHSGSKAVGECGLRMGYMEMRNIPTEVYDQMVKIQSVSLCANHIGQVAMGLMVTPPRPGEASFTIYDREYKELQRNLEEKAKLMYEGINRIPGMHTAEIQGAMYAFPHLDLPAGKTDVDYCTTLLEETGILFVPGSGFGQRAGTNHFRTTLLPPKAELASMLSKLEKFHKVFVA</sequence>
<gene>
    <name evidence="7" type="ORF">AUK40_06245</name>
</gene>
<dbReference type="GO" id="GO:0008483">
    <property type="term" value="F:transaminase activity"/>
    <property type="evidence" value="ECO:0007669"/>
    <property type="project" value="UniProtKB-KW"/>
</dbReference>
<evidence type="ECO:0000256" key="2">
    <source>
        <dbReference type="ARBA" id="ARBA00022576"/>
    </source>
</evidence>
<keyword evidence="2" id="KW-0032">Aminotransferase</keyword>
<dbReference type="InterPro" id="IPR015421">
    <property type="entry name" value="PyrdxlP-dep_Trfase_major"/>
</dbReference>
<dbReference type="PANTHER" id="PTHR11751">
    <property type="entry name" value="ALANINE AMINOTRANSFERASE"/>
    <property type="match status" value="1"/>
</dbReference>
<dbReference type="Gene3D" id="3.40.640.10">
    <property type="entry name" value="Type I PLP-dependent aspartate aminotransferase-like (Major domain)"/>
    <property type="match status" value="1"/>
</dbReference>
<feature type="domain" description="Aminotransferase class I/classII large" evidence="6">
    <location>
        <begin position="90"/>
        <end position="442"/>
    </location>
</feature>
<dbReference type="InterPro" id="IPR015422">
    <property type="entry name" value="PyrdxlP-dep_Trfase_small"/>
</dbReference>
<evidence type="ECO:0000256" key="4">
    <source>
        <dbReference type="ARBA" id="ARBA00022898"/>
    </source>
</evidence>
<keyword evidence="3" id="KW-0808">Transferase</keyword>
<keyword evidence="4" id="KW-0663">Pyridoxal phosphate</keyword>
<dbReference type="CDD" id="cd00609">
    <property type="entry name" value="AAT_like"/>
    <property type="match status" value="1"/>
</dbReference>
<evidence type="ECO:0000256" key="1">
    <source>
        <dbReference type="ARBA" id="ARBA00011738"/>
    </source>
</evidence>
<comment type="similarity">
    <text evidence="5">Belongs to the class-I pyridoxal-phosphate-dependent aminotransferase family. Alanine aminotransferase subfamily.</text>
</comment>
<dbReference type="PRINTS" id="PR00753">
    <property type="entry name" value="ACCSYNTHASE"/>
</dbReference>
<comment type="caution">
    <text evidence="7">The sequence shown here is derived from an EMBL/GenBank/DDBJ whole genome shotgun (WGS) entry which is preliminary data.</text>
</comment>
<evidence type="ECO:0000313" key="7">
    <source>
        <dbReference type="EMBL" id="OIP95211.1"/>
    </source>
</evidence>
<protein>
    <recommendedName>
        <fullName evidence="6">Aminotransferase class I/classII large domain-containing protein</fullName>
    </recommendedName>
</protein>
<reference evidence="7" key="1">
    <citation type="journal article" date="2016" name="Environ. Microbiol.">
        <title>Genomic resolution of a cold subsurface aquifer community provides metabolic insights for novel microbes adapted to high CO concentrations.</title>
        <authorList>
            <person name="Probst A.J."/>
            <person name="Castelle C.J."/>
            <person name="Singh A."/>
            <person name="Brown C.T."/>
            <person name="Anantharaman K."/>
            <person name="Sharon I."/>
            <person name="Hug L.A."/>
            <person name="Burstein D."/>
            <person name="Emerson J.B."/>
            <person name="Thomas B.C."/>
            <person name="Banfield J.F."/>
        </authorList>
    </citation>
    <scope>NUCLEOTIDE SEQUENCE [LARGE SCALE GENOMIC DNA]</scope>
    <source>
        <strain evidence="7">CG2_30_54_11</strain>
    </source>
</reference>
<dbReference type="Proteomes" id="UP000183245">
    <property type="component" value="Unassembled WGS sequence"/>
</dbReference>
<dbReference type="GO" id="GO:0030170">
    <property type="term" value="F:pyridoxal phosphate binding"/>
    <property type="evidence" value="ECO:0007669"/>
    <property type="project" value="InterPro"/>
</dbReference>
<dbReference type="FunFam" id="3.40.640.10:FF:000012">
    <property type="entry name" value="alanine aminotransferase 2"/>
    <property type="match status" value="1"/>
</dbReference>
<dbReference type="InterPro" id="IPR015424">
    <property type="entry name" value="PyrdxlP-dep_Trfase"/>
</dbReference>
<dbReference type="InterPro" id="IPR045088">
    <property type="entry name" value="ALAT1/2-like"/>
</dbReference>
<dbReference type="Gene3D" id="1.10.287.1970">
    <property type="match status" value="1"/>
</dbReference>
<evidence type="ECO:0000259" key="6">
    <source>
        <dbReference type="Pfam" id="PF00155"/>
    </source>
</evidence>
<dbReference type="Gene3D" id="3.90.1150.10">
    <property type="entry name" value="Aspartate Aminotransferase, domain 1"/>
    <property type="match status" value="1"/>
</dbReference>
<dbReference type="EMBL" id="MNZT01000113">
    <property type="protein sequence ID" value="OIP95211.1"/>
    <property type="molecule type" value="Genomic_DNA"/>
</dbReference>
<dbReference type="SUPFAM" id="SSF53383">
    <property type="entry name" value="PLP-dependent transferases"/>
    <property type="match status" value="1"/>
</dbReference>